<keyword evidence="2" id="KW-1185">Reference proteome</keyword>
<dbReference type="EMBL" id="CAOQHR010000005">
    <property type="protein sequence ID" value="CAI6334800.1"/>
    <property type="molecule type" value="Genomic_DNA"/>
</dbReference>
<dbReference type="Proteomes" id="UP001152607">
    <property type="component" value="Unassembled WGS sequence"/>
</dbReference>
<reference evidence="1" key="1">
    <citation type="submission" date="2023-01" db="EMBL/GenBank/DDBJ databases">
        <authorList>
            <person name="Van Ghelder C."/>
            <person name="Rancurel C."/>
        </authorList>
    </citation>
    <scope>NUCLEOTIDE SEQUENCE</scope>
    <source>
        <strain evidence="1">CNCM I-4278</strain>
    </source>
</reference>
<protein>
    <submittedName>
        <fullName evidence="1">Uncharacterized protein</fullName>
    </submittedName>
</protein>
<sequence>MPVLVMARKRGSSRLPTFEHPLHSTIPTSLSPTVLGFHLPSNHHLISILDATTYSKPPLHKLHTTISVNKYDDI</sequence>
<organism evidence="1 2">
    <name type="scientific">Periconia digitata</name>
    <dbReference type="NCBI Taxonomy" id="1303443"/>
    <lineage>
        <taxon>Eukaryota</taxon>
        <taxon>Fungi</taxon>
        <taxon>Dikarya</taxon>
        <taxon>Ascomycota</taxon>
        <taxon>Pezizomycotina</taxon>
        <taxon>Dothideomycetes</taxon>
        <taxon>Pleosporomycetidae</taxon>
        <taxon>Pleosporales</taxon>
        <taxon>Massarineae</taxon>
        <taxon>Periconiaceae</taxon>
        <taxon>Periconia</taxon>
    </lineage>
</organism>
<gene>
    <name evidence="1" type="ORF">PDIGIT_LOCUS7869</name>
</gene>
<proteinExistence type="predicted"/>
<comment type="caution">
    <text evidence="1">The sequence shown here is derived from an EMBL/GenBank/DDBJ whole genome shotgun (WGS) entry which is preliminary data.</text>
</comment>
<dbReference type="AlphaFoldDB" id="A0A9W4UF53"/>
<name>A0A9W4UF53_9PLEO</name>
<evidence type="ECO:0000313" key="1">
    <source>
        <dbReference type="EMBL" id="CAI6334800.1"/>
    </source>
</evidence>
<accession>A0A9W4UF53</accession>
<evidence type="ECO:0000313" key="2">
    <source>
        <dbReference type="Proteomes" id="UP001152607"/>
    </source>
</evidence>